<dbReference type="CDD" id="cd02241">
    <property type="entry name" value="cupin_OxOx"/>
    <property type="match status" value="1"/>
</dbReference>
<keyword evidence="3" id="KW-0964">Secreted</keyword>
<name>A0A814NYM1_9BILA</name>
<protein>
    <recommendedName>
        <fullName evidence="7">Cupin type-1 domain-containing protein</fullName>
    </recommendedName>
</protein>
<keyword evidence="5" id="KW-0464">Manganese</keyword>
<dbReference type="OrthoDB" id="1921208at2759"/>
<dbReference type="InterPro" id="IPR011051">
    <property type="entry name" value="RmlC_Cupin_sf"/>
</dbReference>
<keyword evidence="4" id="KW-0479">Metal-binding</keyword>
<evidence type="ECO:0000256" key="6">
    <source>
        <dbReference type="SAM" id="SignalP"/>
    </source>
</evidence>
<dbReference type="GO" id="GO:0005576">
    <property type="term" value="C:extracellular region"/>
    <property type="evidence" value="ECO:0007669"/>
    <property type="project" value="UniProtKB-SubCell"/>
</dbReference>
<feature type="chain" id="PRO_5035602186" description="Cupin type-1 domain-containing protein" evidence="6">
    <location>
        <begin position="24"/>
        <end position="194"/>
    </location>
</feature>
<sequence length="194" mass="20896">MMAKTLIIVAVLLLSTTTTTTFSASLASIQKLRKLKSDPTESQRLLDLGAGTNVYKLDFLASTHGVVAGPGGKEIQASIYDFPALTAQGTAMIVGFLKPCGFILPHVHPRATSMFVVTEGDNVQTGFYNDHTGRFVITPLKQYQGTVFPQGALHFEQNLSCKQAVFVAGYNNVDPGKSDLFKNVISIGIRTKVS</sequence>
<evidence type="ECO:0000256" key="2">
    <source>
        <dbReference type="ARBA" id="ARBA00007456"/>
    </source>
</evidence>
<proteinExistence type="inferred from homology"/>
<comment type="caution">
    <text evidence="8">The sequence shown here is derived from an EMBL/GenBank/DDBJ whole genome shotgun (WGS) entry which is preliminary data.</text>
</comment>
<reference evidence="8" key="1">
    <citation type="submission" date="2021-02" db="EMBL/GenBank/DDBJ databases">
        <authorList>
            <person name="Nowell W R."/>
        </authorList>
    </citation>
    <scope>NUCLEOTIDE SEQUENCE</scope>
</reference>
<dbReference type="GO" id="GO:0030145">
    <property type="term" value="F:manganese ion binding"/>
    <property type="evidence" value="ECO:0007669"/>
    <property type="project" value="InterPro"/>
</dbReference>
<evidence type="ECO:0000256" key="4">
    <source>
        <dbReference type="ARBA" id="ARBA00022723"/>
    </source>
</evidence>
<dbReference type="PRINTS" id="PR00325">
    <property type="entry name" value="GERMIN"/>
</dbReference>
<feature type="signal peptide" evidence="6">
    <location>
        <begin position="1"/>
        <end position="23"/>
    </location>
</feature>
<feature type="domain" description="Cupin type-1" evidence="7">
    <location>
        <begin position="57"/>
        <end position="182"/>
    </location>
</feature>
<dbReference type="InterPro" id="IPR001929">
    <property type="entry name" value="Germin"/>
</dbReference>
<dbReference type="Proteomes" id="UP000681722">
    <property type="component" value="Unassembled WGS sequence"/>
</dbReference>
<dbReference type="SMART" id="SM00835">
    <property type="entry name" value="Cupin_1"/>
    <property type="match status" value="1"/>
</dbReference>
<comment type="subcellular location">
    <subcellularLocation>
        <location evidence="1">Secreted</location>
    </subcellularLocation>
</comment>
<accession>A0A814NYM1</accession>
<dbReference type="SUPFAM" id="SSF51182">
    <property type="entry name" value="RmlC-like cupins"/>
    <property type="match status" value="1"/>
</dbReference>
<dbReference type="Gene3D" id="2.60.120.10">
    <property type="entry name" value="Jelly Rolls"/>
    <property type="match status" value="1"/>
</dbReference>
<dbReference type="PANTHER" id="PTHR31238">
    <property type="entry name" value="GERMIN-LIKE PROTEIN SUBFAMILY 3 MEMBER 3"/>
    <property type="match status" value="1"/>
</dbReference>
<keyword evidence="10" id="KW-1185">Reference proteome</keyword>
<dbReference type="InterPro" id="IPR006045">
    <property type="entry name" value="Cupin_1"/>
</dbReference>
<evidence type="ECO:0000313" key="8">
    <source>
        <dbReference type="EMBL" id="CAF1098360.1"/>
    </source>
</evidence>
<evidence type="ECO:0000259" key="7">
    <source>
        <dbReference type="SMART" id="SM00835"/>
    </source>
</evidence>
<evidence type="ECO:0000313" key="9">
    <source>
        <dbReference type="EMBL" id="CAF3863391.1"/>
    </source>
</evidence>
<dbReference type="InterPro" id="IPR014710">
    <property type="entry name" value="RmlC-like_jellyroll"/>
</dbReference>
<organism evidence="8 10">
    <name type="scientific">Didymodactylos carnosus</name>
    <dbReference type="NCBI Taxonomy" id="1234261"/>
    <lineage>
        <taxon>Eukaryota</taxon>
        <taxon>Metazoa</taxon>
        <taxon>Spiralia</taxon>
        <taxon>Gnathifera</taxon>
        <taxon>Rotifera</taxon>
        <taxon>Eurotatoria</taxon>
        <taxon>Bdelloidea</taxon>
        <taxon>Philodinida</taxon>
        <taxon>Philodinidae</taxon>
        <taxon>Didymodactylos</taxon>
    </lineage>
</organism>
<gene>
    <name evidence="8" type="ORF">GPM918_LOCUS18619</name>
    <name evidence="9" type="ORF">SRO942_LOCUS18614</name>
</gene>
<dbReference type="Pfam" id="PF00190">
    <property type="entry name" value="Cupin_1"/>
    <property type="match status" value="1"/>
</dbReference>
<dbReference type="EMBL" id="CAJNOQ010005427">
    <property type="protein sequence ID" value="CAF1098360.1"/>
    <property type="molecule type" value="Genomic_DNA"/>
</dbReference>
<comment type="similarity">
    <text evidence="2">Belongs to the germin family.</text>
</comment>
<evidence type="ECO:0000313" key="10">
    <source>
        <dbReference type="Proteomes" id="UP000663829"/>
    </source>
</evidence>
<evidence type="ECO:0000256" key="5">
    <source>
        <dbReference type="ARBA" id="ARBA00023211"/>
    </source>
</evidence>
<dbReference type="AlphaFoldDB" id="A0A814NYM1"/>
<evidence type="ECO:0000256" key="3">
    <source>
        <dbReference type="ARBA" id="ARBA00022525"/>
    </source>
</evidence>
<dbReference type="Proteomes" id="UP000663829">
    <property type="component" value="Unassembled WGS sequence"/>
</dbReference>
<keyword evidence="6" id="KW-0732">Signal</keyword>
<dbReference type="EMBL" id="CAJOBC010005426">
    <property type="protein sequence ID" value="CAF3863391.1"/>
    <property type="molecule type" value="Genomic_DNA"/>
</dbReference>
<evidence type="ECO:0000256" key="1">
    <source>
        <dbReference type="ARBA" id="ARBA00004613"/>
    </source>
</evidence>